<dbReference type="GO" id="GO:0005975">
    <property type="term" value="P:carbohydrate metabolic process"/>
    <property type="evidence" value="ECO:0007669"/>
    <property type="project" value="InterPro"/>
</dbReference>
<reference evidence="4 5" key="1">
    <citation type="submission" date="2024-01" db="EMBL/GenBank/DDBJ databases">
        <title>Genome assemblies of Stephania.</title>
        <authorList>
            <person name="Yang L."/>
        </authorList>
    </citation>
    <scope>NUCLEOTIDE SEQUENCE [LARGE SCALE GENOMIC DNA]</scope>
    <source>
        <strain evidence="4">YNDBR</strain>
        <tissue evidence="4">Leaf</tissue>
    </source>
</reference>
<dbReference type="Gene3D" id="3.20.20.80">
    <property type="entry name" value="Glycosidases"/>
    <property type="match status" value="1"/>
</dbReference>
<evidence type="ECO:0000256" key="1">
    <source>
        <dbReference type="ARBA" id="ARBA00007806"/>
    </source>
</evidence>
<evidence type="ECO:0000259" key="3">
    <source>
        <dbReference type="Pfam" id="PF01055"/>
    </source>
</evidence>
<proteinExistence type="inferred from homology"/>
<evidence type="ECO:0000313" key="5">
    <source>
        <dbReference type="Proteomes" id="UP001420932"/>
    </source>
</evidence>
<evidence type="ECO:0000256" key="2">
    <source>
        <dbReference type="RuleBase" id="RU361185"/>
    </source>
</evidence>
<dbReference type="PANTHER" id="PTHR22762">
    <property type="entry name" value="ALPHA-GLUCOSIDASE"/>
    <property type="match status" value="1"/>
</dbReference>
<evidence type="ECO:0000313" key="4">
    <source>
        <dbReference type="EMBL" id="KAK9114645.1"/>
    </source>
</evidence>
<comment type="similarity">
    <text evidence="1 2">Belongs to the glycosyl hydrolase 31 family.</text>
</comment>
<dbReference type="EMBL" id="JBBNAF010000009">
    <property type="protein sequence ID" value="KAK9114645.1"/>
    <property type="molecule type" value="Genomic_DNA"/>
</dbReference>
<dbReference type="InterPro" id="IPR013780">
    <property type="entry name" value="Glyco_hydro_b"/>
</dbReference>
<keyword evidence="2" id="KW-0326">Glycosidase</keyword>
<dbReference type="PANTHER" id="PTHR22762:SF120">
    <property type="entry name" value="HETEROGLYCAN GLUCOSIDASE 1"/>
    <property type="match status" value="1"/>
</dbReference>
<name>A0AAP0IGE1_9MAGN</name>
<organism evidence="4 5">
    <name type="scientific">Stephania yunnanensis</name>
    <dbReference type="NCBI Taxonomy" id="152371"/>
    <lineage>
        <taxon>Eukaryota</taxon>
        <taxon>Viridiplantae</taxon>
        <taxon>Streptophyta</taxon>
        <taxon>Embryophyta</taxon>
        <taxon>Tracheophyta</taxon>
        <taxon>Spermatophyta</taxon>
        <taxon>Magnoliopsida</taxon>
        <taxon>Ranunculales</taxon>
        <taxon>Menispermaceae</taxon>
        <taxon>Menispermoideae</taxon>
        <taxon>Cissampelideae</taxon>
        <taxon>Stephania</taxon>
    </lineage>
</organism>
<dbReference type="InterPro" id="IPR000322">
    <property type="entry name" value="Glyco_hydro_31_TIM"/>
</dbReference>
<dbReference type="InterPro" id="IPR017853">
    <property type="entry name" value="GH"/>
</dbReference>
<dbReference type="Pfam" id="PF01055">
    <property type="entry name" value="Glyco_hydro_31_2nd"/>
    <property type="match status" value="1"/>
</dbReference>
<gene>
    <name evidence="4" type="ORF">Syun_021442</name>
</gene>
<comment type="caution">
    <text evidence="4">The sequence shown here is derived from an EMBL/GenBank/DDBJ whole genome shotgun (WGS) entry which is preliminary data.</text>
</comment>
<dbReference type="Proteomes" id="UP001420932">
    <property type="component" value="Unassembled WGS sequence"/>
</dbReference>
<protein>
    <recommendedName>
        <fullName evidence="3">Glycoside hydrolase family 31 TIM barrel domain-containing protein</fullName>
    </recommendedName>
</protein>
<keyword evidence="2" id="KW-0378">Hydrolase</keyword>
<feature type="domain" description="Glycoside hydrolase family 31 TIM barrel" evidence="3">
    <location>
        <begin position="21"/>
        <end position="106"/>
    </location>
</feature>
<dbReference type="AlphaFoldDB" id="A0AAP0IGE1"/>
<dbReference type="GO" id="GO:0004553">
    <property type="term" value="F:hydrolase activity, hydrolyzing O-glycosyl compounds"/>
    <property type="evidence" value="ECO:0007669"/>
    <property type="project" value="InterPro"/>
</dbReference>
<dbReference type="SUPFAM" id="SSF51445">
    <property type="entry name" value="(Trans)glycosidases"/>
    <property type="match status" value="1"/>
</dbReference>
<keyword evidence="5" id="KW-1185">Reference proteome</keyword>
<dbReference type="Gene3D" id="2.60.40.1180">
    <property type="entry name" value="Golgi alpha-mannosidase II"/>
    <property type="match status" value="1"/>
</dbReference>
<sequence>MNRKKEFLSTKRYMTILAMCKISNLAGTFRKKGIPCEVMWMDIDYMDGFRSLLIKFPNPKALVNELHLNGFKAIWMLDPGIKHEEGYFVYDSGSKEDSVTKTMPESNIHRGDAELGGLRVKKFVAGVVEGYRLIPHIYTLFYMAHTKGTPIATPTFFADPKDSNLRKLENSFLLEPLLVCASTMSVLGSELPHLLPNGIWLHFDFEDSHADLPTLYLQGGFIIHVGPPLQHVGKANPTDDLSLILALDENGKAEGVIFEDDGDGYGFNRGLRSRPERKLHVQMLLGGSAKVLLVTYCITE</sequence>
<accession>A0AAP0IGE1</accession>